<proteinExistence type="predicted"/>
<dbReference type="Proteomes" id="UP000254535">
    <property type="component" value="Chromosome"/>
</dbReference>
<reference evidence="1 2" key="1">
    <citation type="submission" date="2017-07" db="EMBL/GenBank/DDBJ databases">
        <title>Genome sequence of Pseudomonas NEP1.</title>
        <authorList>
            <person name="Nascimento F.X."/>
        </authorList>
    </citation>
    <scope>NUCLEOTIDE SEQUENCE [LARGE SCALE GENOMIC DNA]</scope>
    <source>
        <strain evidence="1 2">NEP1</strain>
    </source>
</reference>
<evidence type="ECO:0000313" key="1">
    <source>
        <dbReference type="EMBL" id="AXJ03225.1"/>
    </source>
</evidence>
<dbReference type="EMBL" id="CP022313">
    <property type="protein sequence ID" value="AXJ03225.1"/>
    <property type="molecule type" value="Genomic_DNA"/>
</dbReference>
<organism evidence="1 2">
    <name type="scientific">Pseudomonas fluorescens</name>
    <dbReference type="NCBI Taxonomy" id="294"/>
    <lineage>
        <taxon>Bacteria</taxon>
        <taxon>Pseudomonadati</taxon>
        <taxon>Pseudomonadota</taxon>
        <taxon>Gammaproteobacteria</taxon>
        <taxon>Pseudomonadales</taxon>
        <taxon>Pseudomonadaceae</taxon>
        <taxon>Pseudomonas</taxon>
    </lineage>
</organism>
<dbReference type="RefSeq" id="WP_115076526.1">
    <property type="nucleotide sequence ID" value="NZ_CP022313.1"/>
</dbReference>
<name>A0A345URX3_PSEFL</name>
<gene>
    <name evidence="1" type="ORF">CFN16_03535</name>
</gene>
<protein>
    <submittedName>
        <fullName evidence="1">Uncharacterized protein</fullName>
    </submittedName>
</protein>
<evidence type="ECO:0000313" key="2">
    <source>
        <dbReference type="Proteomes" id="UP000254535"/>
    </source>
</evidence>
<dbReference type="AlphaFoldDB" id="A0A345URX3"/>
<accession>A0A345URX3</accession>
<sequence>MLEYLLAEKNFAALKQYVKFLQDLPPALQEMTEFSKSFERQGHTMLPPPNIQSLRQAAQVNGACWQAIQIATPLLGSNSAQVLREVFGFIEEFQVTVSNADNRREVIDTIDPRQFSLVRSPVWNNAPAASIIDVLREMDRRLEQYRGLVLNFKTQVTSLAESIHSIFVRFIECLTMPICSCDVPVAKIEVYYGLGKMGLPGTTFVPGRMYSQEERIAMSKEHVEFLFNLRRRAASGANNLSDFCFRMICMLDEAQRMLRSHYPTMTMARAKSALPLLKLPLNDVQSMSDQLVKMTRL</sequence>